<dbReference type="GO" id="GO:0005634">
    <property type="term" value="C:nucleus"/>
    <property type="evidence" value="ECO:0007669"/>
    <property type="project" value="UniProtKB-SubCell"/>
</dbReference>
<name>S8CU39_9LAMI</name>
<evidence type="ECO:0000313" key="9">
    <source>
        <dbReference type="EMBL" id="EPS70874.1"/>
    </source>
</evidence>
<sequence length="229" mass="26531">DSVIGRFKWKQKLRENCLARVREDRARLLWKFRTPEAEESVKTTLQGIVSDELRKILCSSLDQSCIPAIDAAANDMIWEYDGLHTAHQVECEEVLLEMQKIFYEDLRSEENTRGSSLKTWEDDEDEYLARMVYEHMQLGTNQKEVWCPVCKKGELRESGDAIFCCLCELKLRKGHEVDLEFLRARLGEAHAEHFNGGCTLKPEFTTETRFGLTALYIKCKECNSLELVV</sequence>
<dbReference type="InterPro" id="IPR028158">
    <property type="entry name" value="RPA_interact_N_dom"/>
</dbReference>
<feature type="domain" description="RPA-interacting protein central" evidence="7">
    <location>
        <begin position="44"/>
        <end position="132"/>
    </location>
</feature>
<comment type="caution">
    <text evidence="9">The sequence shown here is derived from an EMBL/GenBank/DDBJ whole genome shotgun (WGS) entry which is preliminary data.</text>
</comment>
<dbReference type="GO" id="GO:0006606">
    <property type="term" value="P:protein import into nucleus"/>
    <property type="evidence" value="ECO:0007669"/>
    <property type="project" value="TreeGrafter"/>
</dbReference>
<evidence type="ECO:0000256" key="4">
    <source>
        <dbReference type="ARBA" id="ARBA00022833"/>
    </source>
</evidence>
<evidence type="ECO:0000256" key="1">
    <source>
        <dbReference type="ARBA" id="ARBA00004123"/>
    </source>
</evidence>
<dbReference type="PANTHER" id="PTHR31742:SF1">
    <property type="entry name" value="RPA-INTERACTING PROTEIN"/>
    <property type="match status" value="1"/>
</dbReference>
<dbReference type="Pfam" id="PF14767">
    <property type="entry name" value="RPA_interact_M"/>
    <property type="match status" value="1"/>
</dbReference>
<keyword evidence="4" id="KW-0862">Zinc</keyword>
<dbReference type="Proteomes" id="UP000015453">
    <property type="component" value="Unassembled WGS sequence"/>
</dbReference>
<dbReference type="InterPro" id="IPR028159">
    <property type="entry name" value="RPA_interact_C_dom"/>
</dbReference>
<comment type="subcellular location">
    <subcellularLocation>
        <location evidence="1">Nucleus</location>
    </subcellularLocation>
</comment>
<evidence type="ECO:0000259" key="7">
    <source>
        <dbReference type="Pfam" id="PF14767"/>
    </source>
</evidence>
<dbReference type="PANTHER" id="PTHR31742">
    <property type="entry name" value="RPA-INTERACTING PROTEIN RPAIN"/>
    <property type="match status" value="1"/>
</dbReference>
<gene>
    <name evidence="9" type="ORF">M569_03887</name>
</gene>
<dbReference type="Pfam" id="PF14766">
    <property type="entry name" value="RPA_interact_N"/>
    <property type="match status" value="1"/>
</dbReference>
<dbReference type="EMBL" id="AUSU01001495">
    <property type="protein sequence ID" value="EPS70874.1"/>
    <property type="molecule type" value="Genomic_DNA"/>
</dbReference>
<dbReference type="OrthoDB" id="435311at2759"/>
<evidence type="ECO:0000256" key="5">
    <source>
        <dbReference type="ARBA" id="ARBA00023242"/>
    </source>
</evidence>
<reference evidence="9 10" key="1">
    <citation type="journal article" date="2013" name="BMC Genomics">
        <title>The miniature genome of a carnivorous plant Genlisea aurea contains a low number of genes and short non-coding sequences.</title>
        <authorList>
            <person name="Leushkin E.V."/>
            <person name="Sutormin R.A."/>
            <person name="Nabieva E.R."/>
            <person name="Penin A.A."/>
            <person name="Kondrashov A.S."/>
            <person name="Logacheva M.D."/>
        </authorList>
    </citation>
    <scope>NUCLEOTIDE SEQUENCE [LARGE SCALE GENOMIC DNA]</scope>
</reference>
<evidence type="ECO:0000259" key="6">
    <source>
        <dbReference type="Pfam" id="PF14766"/>
    </source>
</evidence>
<dbReference type="InterPro" id="IPR028155">
    <property type="entry name" value="RPA_interact_central"/>
</dbReference>
<evidence type="ECO:0000259" key="8">
    <source>
        <dbReference type="Pfam" id="PF14768"/>
    </source>
</evidence>
<accession>S8CU39</accession>
<evidence type="ECO:0000313" key="10">
    <source>
        <dbReference type="Proteomes" id="UP000015453"/>
    </source>
</evidence>
<evidence type="ECO:0000256" key="3">
    <source>
        <dbReference type="ARBA" id="ARBA00022771"/>
    </source>
</evidence>
<protein>
    <recommendedName>
        <fullName evidence="11">RPA-interacting protein C-terminal domain-containing protein</fullName>
    </recommendedName>
</protein>
<organism evidence="9 10">
    <name type="scientific">Genlisea aurea</name>
    <dbReference type="NCBI Taxonomy" id="192259"/>
    <lineage>
        <taxon>Eukaryota</taxon>
        <taxon>Viridiplantae</taxon>
        <taxon>Streptophyta</taxon>
        <taxon>Embryophyta</taxon>
        <taxon>Tracheophyta</taxon>
        <taxon>Spermatophyta</taxon>
        <taxon>Magnoliopsida</taxon>
        <taxon>eudicotyledons</taxon>
        <taxon>Gunneridae</taxon>
        <taxon>Pentapetalae</taxon>
        <taxon>asterids</taxon>
        <taxon>lamiids</taxon>
        <taxon>Lamiales</taxon>
        <taxon>Lentibulariaceae</taxon>
        <taxon>Genlisea</taxon>
    </lineage>
</organism>
<keyword evidence="5" id="KW-0539">Nucleus</keyword>
<dbReference type="Pfam" id="PF14768">
    <property type="entry name" value="RPA_interact_C"/>
    <property type="match status" value="1"/>
</dbReference>
<evidence type="ECO:0008006" key="11">
    <source>
        <dbReference type="Google" id="ProtNLM"/>
    </source>
</evidence>
<dbReference type="AlphaFoldDB" id="S8CU39"/>
<feature type="domain" description="RPA-interacting protein C-terminal" evidence="8">
    <location>
        <begin position="146"/>
        <end position="226"/>
    </location>
</feature>
<feature type="domain" description="RPA-interacting protein N-terminal" evidence="6">
    <location>
        <begin position="8"/>
        <end position="35"/>
    </location>
</feature>
<keyword evidence="10" id="KW-1185">Reference proteome</keyword>
<dbReference type="GO" id="GO:0008270">
    <property type="term" value="F:zinc ion binding"/>
    <property type="evidence" value="ECO:0007669"/>
    <property type="project" value="UniProtKB-KW"/>
</dbReference>
<evidence type="ECO:0000256" key="2">
    <source>
        <dbReference type="ARBA" id="ARBA00022723"/>
    </source>
</evidence>
<dbReference type="InterPro" id="IPR028156">
    <property type="entry name" value="RIP"/>
</dbReference>
<keyword evidence="3" id="KW-0863">Zinc-finger</keyword>
<proteinExistence type="predicted"/>
<keyword evidence="2" id="KW-0479">Metal-binding</keyword>
<feature type="non-terminal residue" evidence="9">
    <location>
        <position position="1"/>
    </location>
</feature>